<dbReference type="PANTHER" id="PTHR26379:SF446">
    <property type="entry name" value="BTB_POZ AND MATH DOMAIN-CONTAINING PROTEIN 1"/>
    <property type="match status" value="1"/>
</dbReference>
<dbReference type="Gene3D" id="2.60.210.10">
    <property type="entry name" value="Apoptosis, Tumor Necrosis Factor Receptor Associated Protein 2, Chain A"/>
    <property type="match status" value="1"/>
</dbReference>
<accession>A0AAD8VS02</accession>
<dbReference type="PROSITE" id="PS50144">
    <property type="entry name" value="MATH"/>
    <property type="match status" value="1"/>
</dbReference>
<dbReference type="GO" id="GO:0016567">
    <property type="term" value="P:protein ubiquitination"/>
    <property type="evidence" value="ECO:0007669"/>
    <property type="project" value="InterPro"/>
</dbReference>
<dbReference type="InterPro" id="IPR000210">
    <property type="entry name" value="BTB/POZ_dom"/>
</dbReference>
<feature type="domain" description="MATH" evidence="4">
    <location>
        <begin position="2"/>
        <end position="124"/>
    </location>
</feature>
<feature type="domain" description="BTB" evidence="3">
    <location>
        <begin position="176"/>
        <end position="248"/>
    </location>
</feature>
<dbReference type="CDD" id="cd00121">
    <property type="entry name" value="MATH"/>
    <property type="match status" value="1"/>
</dbReference>
<evidence type="ECO:0000256" key="2">
    <source>
        <dbReference type="ARBA" id="ARBA00010846"/>
    </source>
</evidence>
<organism evidence="5 6">
    <name type="scientific">Lolium multiflorum</name>
    <name type="common">Italian ryegrass</name>
    <name type="synonym">Lolium perenne subsp. multiflorum</name>
    <dbReference type="NCBI Taxonomy" id="4521"/>
    <lineage>
        <taxon>Eukaryota</taxon>
        <taxon>Viridiplantae</taxon>
        <taxon>Streptophyta</taxon>
        <taxon>Embryophyta</taxon>
        <taxon>Tracheophyta</taxon>
        <taxon>Spermatophyta</taxon>
        <taxon>Magnoliopsida</taxon>
        <taxon>Liliopsida</taxon>
        <taxon>Poales</taxon>
        <taxon>Poaceae</taxon>
        <taxon>BOP clade</taxon>
        <taxon>Pooideae</taxon>
        <taxon>Poodae</taxon>
        <taxon>Poeae</taxon>
        <taxon>Poeae Chloroplast Group 2 (Poeae type)</taxon>
        <taxon>Loliodinae</taxon>
        <taxon>Loliinae</taxon>
        <taxon>Lolium</taxon>
    </lineage>
</organism>
<dbReference type="InterPro" id="IPR008974">
    <property type="entry name" value="TRAF-like"/>
</dbReference>
<comment type="caution">
    <text evidence="5">The sequence shown here is derived from an EMBL/GenBank/DDBJ whole genome shotgun (WGS) entry which is preliminary data.</text>
</comment>
<dbReference type="InterPro" id="IPR002083">
    <property type="entry name" value="MATH/TRAF_dom"/>
</dbReference>
<dbReference type="Proteomes" id="UP001231189">
    <property type="component" value="Unassembled WGS sequence"/>
</dbReference>
<dbReference type="CDD" id="cd14733">
    <property type="entry name" value="BACK"/>
    <property type="match status" value="1"/>
</dbReference>
<dbReference type="AlphaFoldDB" id="A0AAD8VS02"/>
<dbReference type="Pfam" id="PF24570">
    <property type="entry name" value="BACK_BPM_SPOP"/>
    <property type="match status" value="1"/>
</dbReference>
<name>A0AAD8VS02_LOLMU</name>
<keyword evidence="6" id="KW-1185">Reference proteome</keyword>
<dbReference type="Gene3D" id="1.25.40.420">
    <property type="match status" value="1"/>
</dbReference>
<dbReference type="SUPFAM" id="SSF49599">
    <property type="entry name" value="TRAF domain-like"/>
    <property type="match status" value="1"/>
</dbReference>
<dbReference type="Pfam" id="PF00651">
    <property type="entry name" value="BTB"/>
    <property type="match status" value="1"/>
</dbReference>
<sequence>MSGLVEFDYQSTSSLPDDYAVFSDVVSAGGHDWRVTCFPNDSDFAALYLELMSEAQNVTAVFEAAYFVDNENELMRRRIVHVFNLPIDDGEFPMWGFPRFIHQSDLALVAATSSHISIMWAVVVVDDDGSGEPVSIRSIADVPQLPWLTRKKRTIPVPPSDMADHLCRMLDSAALTDVSFVMNDGHGGQAPPMRAHRAILAARSPAFEAALCGQLLEANAHITVTDMDIDTFKAMLRFIYTDDLPTGLDDDKAIRSLLAAADKYGLDRLKLLCAKRMLDKMSVGTVPGVLDCAETYNCPELKTKCIDYVVDGENFKKVALTEGFMELLARSPSILAEVRKRLAI</sequence>
<dbReference type="SUPFAM" id="SSF54695">
    <property type="entry name" value="POZ domain"/>
    <property type="match status" value="1"/>
</dbReference>
<comment type="pathway">
    <text evidence="1">Protein modification; protein ubiquitination.</text>
</comment>
<dbReference type="EMBL" id="JAUUTY010000006">
    <property type="protein sequence ID" value="KAK1615050.1"/>
    <property type="molecule type" value="Genomic_DNA"/>
</dbReference>
<reference evidence="5" key="1">
    <citation type="submission" date="2023-07" db="EMBL/GenBank/DDBJ databases">
        <title>A chromosome-level genome assembly of Lolium multiflorum.</title>
        <authorList>
            <person name="Chen Y."/>
            <person name="Copetti D."/>
            <person name="Kolliker R."/>
            <person name="Studer B."/>
        </authorList>
    </citation>
    <scope>NUCLEOTIDE SEQUENCE</scope>
    <source>
        <strain evidence="5">02402/16</strain>
        <tissue evidence="5">Leaf</tissue>
    </source>
</reference>
<dbReference type="InterPro" id="IPR045005">
    <property type="entry name" value="BPM1-6"/>
</dbReference>
<dbReference type="InterPro" id="IPR011333">
    <property type="entry name" value="SKP1/BTB/POZ_sf"/>
</dbReference>
<dbReference type="PROSITE" id="PS50097">
    <property type="entry name" value="BTB"/>
    <property type="match status" value="1"/>
</dbReference>
<evidence type="ECO:0000313" key="5">
    <source>
        <dbReference type="EMBL" id="KAK1615050.1"/>
    </source>
</evidence>
<evidence type="ECO:0000256" key="1">
    <source>
        <dbReference type="ARBA" id="ARBA00004906"/>
    </source>
</evidence>
<dbReference type="Gene3D" id="3.30.710.10">
    <property type="entry name" value="Potassium Channel Kv1.1, Chain A"/>
    <property type="match status" value="1"/>
</dbReference>
<dbReference type="InterPro" id="IPR056423">
    <property type="entry name" value="BACK_BPM_SPOP"/>
</dbReference>
<dbReference type="PANTHER" id="PTHR26379">
    <property type="entry name" value="BTB/POZ AND MATH DOMAIN-CONTAINING PROTEIN 1"/>
    <property type="match status" value="1"/>
</dbReference>
<evidence type="ECO:0000259" key="4">
    <source>
        <dbReference type="PROSITE" id="PS50144"/>
    </source>
</evidence>
<protein>
    <submittedName>
        <fullName evidence="5">Uncharacterized protein</fullName>
    </submittedName>
</protein>
<proteinExistence type="inferred from homology"/>
<evidence type="ECO:0000313" key="6">
    <source>
        <dbReference type="Proteomes" id="UP001231189"/>
    </source>
</evidence>
<comment type="similarity">
    <text evidence="2">Belongs to the Tdpoz family.</text>
</comment>
<evidence type="ECO:0000259" key="3">
    <source>
        <dbReference type="PROSITE" id="PS50097"/>
    </source>
</evidence>
<dbReference type="SMART" id="SM00225">
    <property type="entry name" value="BTB"/>
    <property type="match status" value="1"/>
</dbReference>
<gene>
    <name evidence="5" type="ORF">QYE76_020567</name>
</gene>